<proteinExistence type="predicted"/>
<sequence>MNHVIAFIIKITSNFIFLFFILGFLYDMTVANVLTITITLSILSYIIGDLIILPRTSNVVATVFDFGLAMPVIWIFSVSLTTGNNINLFTMSLISSAGIAFFESFFNKYFVIYVVYGDEDKELQDTFLQYHTETSEEFYPSELISDDNKDRETQKSNE</sequence>
<dbReference type="Proteomes" id="UP000681027">
    <property type="component" value="Unassembled WGS sequence"/>
</dbReference>
<dbReference type="Pfam" id="PF10710">
    <property type="entry name" value="DUF2512"/>
    <property type="match status" value="1"/>
</dbReference>
<feature type="transmembrane region" description="Helical" evidence="2">
    <location>
        <begin position="32"/>
        <end position="52"/>
    </location>
</feature>
<evidence type="ECO:0000313" key="4">
    <source>
        <dbReference type="Proteomes" id="UP000681027"/>
    </source>
</evidence>
<feature type="transmembrane region" description="Helical" evidence="2">
    <location>
        <begin position="86"/>
        <end position="106"/>
    </location>
</feature>
<organism evidence="3 4">
    <name type="scientific">Cytobacillus citreus</name>
    <dbReference type="NCBI Taxonomy" id="2833586"/>
    <lineage>
        <taxon>Bacteria</taxon>
        <taxon>Bacillati</taxon>
        <taxon>Bacillota</taxon>
        <taxon>Bacilli</taxon>
        <taxon>Bacillales</taxon>
        <taxon>Bacillaceae</taxon>
        <taxon>Cytobacillus</taxon>
    </lineage>
</organism>
<protein>
    <submittedName>
        <fullName evidence="3">DUF2512 family protein</fullName>
    </submittedName>
</protein>
<keyword evidence="2" id="KW-1133">Transmembrane helix</keyword>
<name>A0ABS5NP32_9BACI</name>
<feature type="transmembrane region" description="Helical" evidence="2">
    <location>
        <begin position="59"/>
        <end position="80"/>
    </location>
</feature>
<dbReference type="InterPro" id="IPR019649">
    <property type="entry name" value="DUF2512"/>
</dbReference>
<evidence type="ECO:0000313" key="3">
    <source>
        <dbReference type="EMBL" id="MBS4189586.1"/>
    </source>
</evidence>
<keyword evidence="2" id="KW-0812">Transmembrane</keyword>
<comment type="caution">
    <text evidence="3">The sequence shown here is derived from an EMBL/GenBank/DDBJ whole genome shotgun (WGS) entry which is preliminary data.</text>
</comment>
<accession>A0ABS5NP32</accession>
<keyword evidence="4" id="KW-1185">Reference proteome</keyword>
<dbReference type="EMBL" id="JAGYPM010000001">
    <property type="protein sequence ID" value="MBS4189586.1"/>
    <property type="molecule type" value="Genomic_DNA"/>
</dbReference>
<dbReference type="RefSeq" id="WP_213101006.1">
    <property type="nucleotide sequence ID" value="NZ_JAGYPM010000001.1"/>
</dbReference>
<feature type="region of interest" description="Disordered" evidence="1">
    <location>
        <begin position="138"/>
        <end position="158"/>
    </location>
</feature>
<gene>
    <name evidence="3" type="ORF">KHA94_05090</name>
</gene>
<feature type="transmembrane region" description="Helical" evidence="2">
    <location>
        <begin position="7"/>
        <end position="26"/>
    </location>
</feature>
<feature type="compositionally biased region" description="Basic and acidic residues" evidence="1">
    <location>
        <begin position="146"/>
        <end position="158"/>
    </location>
</feature>
<evidence type="ECO:0000256" key="2">
    <source>
        <dbReference type="SAM" id="Phobius"/>
    </source>
</evidence>
<reference evidence="3 4" key="1">
    <citation type="submission" date="2021-05" db="EMBL/GenBank/DDBJ databases">
        <title>Novel Bacillus species.</title>
        <authorList>
            <person name="Liu G."/>
        </authorList>
    </citation>
    <scope>NUCLEOTIDE SEQUENCE [LARGE SCALE GENOMIC DNA]</scope>
    <source>
        <strain evidence="3 4">FJAT-49705</strain>
    </source>
</reference>
<keyword evidence="2" id="KW-0472">Membrane</keyword>
<evidence type="ECO:0000256" key="1">
    <source>
        <dbReference type="SAM" id="MobiDB-lite"/>
    </source>
</evidence>